<protein>
    <submittedName>
        <fullName evidence="1">Uncharacterized protein</fullName>
    </submittedName>
</protein>
<evidence type="ECO:0000313" key="1">
    <source>
        <dbReference type="EMBL" id="KAL3509748.1"/>
    </source>
</evidence>
<reference evidence="1 2" key="1">
    <citation type="submission" date="2024-11" db="EMBL/GenBank/DDBJ databases">
        <title>A near-complete genome assembly of Cinchona calisaya.</title>
        <authorList>
            <person name="Lian D.C."/>
            <person name="Zhao X.W."/>
            <person name="Wei L."/>
        </authorList>
    </citation>
    <scope>NUCLEOTIDE SEQUENCE [LARGE SCALE GENOMIC DNA]</scope>
    <source>
        <tissue evidence="1">Nenye</tissue>
    </source>
</reference>
<sequence length="192" mass="21416">MVRTKTSLKKSVQNTQRCNMPVTLEIYFPKGFLREDQVENANMTTSMEIEDKDATGEVEVLAKPTKENSSFVELNLSLLQSIIHNLFELTQLASQLLVDVLQECDGRSWPDVHSLDSSSSQMLWHDESPIVTFRVLGAKVTSGFFPLFPDTSTTTFDGCSSFGAFTSLSGDDLSFFIQIFGNHLPCIFEGLD</sequence>
<dbReference type="Proteomes" id="UP001630127">
    <property type="component" value="Unassembled WGS sequence"/>
</dbReference>
<organism evidence="1 2">
    <name type="scientific">Cinchona calisaya</name>
    <dbReference type="NCBI Taxonomy" id="153742"/>
    <lineage>
        <taxon>Eukaryota</taxon>
        <taxon>Viridiplantae</taxon>
        <taxon>Streptophyta</taxon>
        <taxon>Embryophyta</taxon>
        <taxon>Tracheophyta</taxon>
        <taxon>Spermatophyta</taxon>
        <taxon>Magnoliopsida</taxon>
        <taxon>eudicotyledons</taxon>
        <taxon>Gunneridae</taxon>
        <taxon>Pentapetalae</taxon>
        <taxon>asterids</taxon>
        <taxon>lamiids</taxon>
        <taxon>Gentianales</taxon>
        <taxon>Rubiaceae</taxon>
        <taxon>Cinchonoideae</taxon>
        <taxon>Cinchoneae</taxon>
        <taxon>Cinchona</taxon>
    </lineage>
</organism>
<dbReference type="AlphaFoldDB" id="A0ABD2YW32"/>
<keyword evidence="2" id="KW-1185">Reference proteome</keyword>
<comment type="caution">
    <text evidence="1">The sequence shown here is derived from an EMBL/GenBank/DDBJ whole genome shotgun (WGS) entry which is preliminary data.</text>
</comment>
<evidence type="ECO:0000313" key="2">
    <source>
        <dbReference type="Proteomes" id="UP001630127"/>
    </source>
</evidence>
<name>A0ABD2YW32_9GENT</name>
<accession>A0ABD2YW32</accession>
<gene>
    <name evidence="1" type="ORF">ACH5RR_029149</name>
</gene>
<proteinExistence type="predicted"/>
<dbReference type="EMBL" id="JBJUIK010000012">
    <property type="protein sequence ID" value="KAL3509748.1"/>
    <property type="molecule type" value="Genomic_DNA"/>
</dbReference>